<accession>A0A7W5EXK5</accession>
<dbReference type="Proteomes" id="UP000518892">
    <property type="component" value="Unassembled WGS sequence"/>
</dbReference>
<sequence length="103" mass="11611">MNDQLLMVDRLEELTDLASEADNGFERAAIYAATQAIKTQFDAIEHDLNVYTLEKLSSACWSIRAAVGYDITNDHSADQHVSWARGQLSVLRDLIQESKLQKQ</sequence>
<comment type="caution">
    <text evidence="1">The sequence shown here is derived from an EMBL/GenBank/DDBJ whole genome shotgun (WGS) entry which is preliminary data.</text>
</comment>
<evidence type="ECO:0000313" key="2">
    <source>
        <dbReference type="Proteomes" id="UP000518892"/>
    </source>
</evidence>
<dbReference type="RefSeq" id="WP_183385278.1">
    <property type="nucleotide sequence ID" value="NZ_JACHXR010000016.1"/>
</dbReference>
<name>A0A7W5EXK5_9GAMM</name>
<proteinExistence type="predicted"/>
<dbReference type="AlphaFoldDB" id="A0A7W5EXK5"/>
<organism evidence="1 2">
    <name type="scientific">Halomonas stenophila</name>
    <dbReference type="NCBI Taxonomy" id="795312"/>
    <lineage>
        <taxon>Bacteria</taxon>
        <taxon>Pseudomonadati</taxon>
        <taxon>Pseudomonadota</taxon>
        <taxon>Gammaproteobacteria</taxon>
        <taxon>Oceanospirillales</taxon>
        <taxon>Halomonadaceae</taxon>
        <taxon>Halomonas</taxon>
    </lineage>
</organism>
<gene>
    <name evidence="1" type="ORF">FHR97_003730</name>
</gene>
<evidence type="ECO:0000313" key="1">
    <source>
        <dbReference type="EMBL" id="MBB3232852.1"/>
    </source>
</evidence>
<protein>
    <submittedName>
        <fullName evidence="1">Uncharacterized protein</fullName>
    </submittedName>
</protein>
<reference evidence="1 2" key="1">
    <citation type="submission" date="2020-08" db="EMBL/GenBank/DDBJ databases">
        <title>Genomic Encyclopedia of Type Strains, Phase III (KMG-III): the genomes of soil and plant-associated and newly described type strains.</title>
        <authorList>
            <person name="Whitman W."/>
        </authorList>
    </citation>
    <scope>NUCLEOTIDE SEQUENCE [LARGE SCALE GENOMIC DNA]</scope>
    <source>
        <strain evidence="1 2">CECT 7744</strain>
    </source>
</reference>
<dbReference type="EMBL" id="JACHXR010000016">
    <property type="protein sequence ID" value="MBB3232852.1"/>
    <property type="molecule type" value="Genomic_DNA"/>
</dbReference>
<keyword evidence="2" id="KW-1185">Reference proteome</keyword>